<evidence type="ECO:0000256" key="2">
    <source>
        <dbReference type="SAM" id="Phobius"/>
    </source>
</evidence>
<dbReference type="Proteomes" id="UP000298484">
    <property type="component" value="Unassembled WGS sequence"/>
</dbReference>
<keyword evidence="2" id="KW-0812">Transmembrane</keyword>
<keyword evidence="2" id="KW-1133">Transmembrane helix</keyword>
<sequence>MPTQQKEKAVTGQHSQTEEQEQELQQEKNSDKVTRKEQKQKKQQETSTDKTTRKEQKKDRKQEKRKRKKPRRRIFPIWLRIIVVLAISAVALAAGLMVGYGVMGGGNPTDALKWETWQHIIDIVVKKE</sequence>
<evidence type="ECO:0000256" key="1">
    <source>
        <dbReference type="SAM" id="MobiDB-lite"/>
    </source>
</evidence>
<keyword evidence="3" id="KW-0240">DNA-directed RNA polymerase</keyword>
<dbReference type="RefSeq" id="WP_135110658.1">
    <property type="nucleotide sequence ID" value="NZ_SRHY01000026.1"/>
</dbReference>
<feature type="region of interest" description="Disordered" evidence="1">
    <location>
        <begin position="1"/>
        <end position="70"/>
    </location>
</feature>
<feature type="compositionally biased region" description="Basic and acidic residues" evidence="1">
    <location>
        <begin position="25"/>
        <end position="62"/>
    </location>
</feature>
<evidence type="ECO:0000313" key="3">
    <source>
        <dbReference type="EMBL" id="TFJ92231.1"/>
    </source>
</evidence>
<dbReference type="Pfam" id="PF11772">
    <property type="entry name" value="EpuA"/>
    <property type="match status" value="1"/>
</dbReference>
<keyword evidence="2" id="KW-0472">Membrane</keyword>
<accession>A0A4Y9ACY2</accession>
<name>A0A4Y9ACY2_9BACI</name>
<proteinExistence type="predicted"/>
<dbReference type="GO" id="GO:0000428">
    <property type="term" value="C:DNA-directed RNA polymerase complex"/>
    <property type="evidence" value="ECO:0007669"/>
    <property type="project" value="UniProtKB-KW"/>
</dbReference>
<dbReference type="InterPro" id="IPR024596">
    <property type="entry name" value="RNApol_su_b/EpuA"/>
</dbReference>
<comment type="caution">
    <text evidence="3">The sequence shown here is derived from an EMBL/GenBank/DDBJ whole genome shotgun (WGS) entry which is preliminary data.</text>
</comment>
<dbReference type="AlphaFoldDB" id="A0A4Y9ACY2"/>
<evidence type="ECO:0000313" key="4">
    <source>
        <dbReference type="Proteomes" id="UP000298484"/>
    </source>
</evidence>
<protein>
    <submittedName>
        <fullName evidence="3">DNA-directed RNA polymerase subunit beta</fullName>
    </submittedName>
</protein>
<keyword evidence="4" id="KW-1185">Reference proteome</keyword>
<gene>
    <name evidence="3" type="ORF">E4U82_13295</name>
</gene>
<keyword evidence="3" id="KW-0804">Transcription</keyword>
<dbReference type="EMBL" id="SRHY01000026">
    <property type="protein sequence ID" value="TFJ92231.1"/>
    <property type="molecule type" value="Genomic_DNA"/>
</dbReference>
<reference evidence="3 4" key="1">
    <citation type="submission" date="2019-03" db="EMBL/GenBank/DDBJ databases">
        <title>Genome sequence of Lentibacillus salicampi ATCC BAA-719.</title>
        <authorList>
            <person name="Maclea K.S."/>
            <person name="Simoes Junior M."/>
        </authorList>
    </citation>
    <scope>NUCLEOTIDE SEQUENCE [LARGE SCALE GENOMIC DNA]</scope>
    <source>
        <strain evidence="3 4">ATCC BAA-719</strain>
    </source>
</reference>
<organism evidence="3 4">
    <name type="scientific">Lentibacillus salicampi</name>
    <dbReference type="NCBI Taxonomy" id="175306"/>
    <lineage>
        <taxon>Bacteria</taxon>
        <taxon>Bacillati</taxon>
        <taxon>Bacillota</taxon>
        <taxon>Bacilli</taxon>
        <taxon>Bacillales</taxon>
        <taxon>Bacillaceae</taxon>
        <taxon>Lentibacillus</taxon>
    </lineage>
</organism>
<feature type="transmembrane region" description="Helical" evidence="2">
    <location>
        <begin position="77"/>
        <end position="103"/>
    </location>
</feature>